<dbReference type="RefSeq" id="WP_167164068.1">
    <property type="nucleotide sequence ID" value="NZ_BAAAOO010000012.1"/>
</dbReference>
<comment type="caution">
    <text evidence="3">The sequence shown here is derived from an EMBL/GenBank/DDBJ whole genome shotgun (WGS) entry which is preliminary data.</text>
</comment>
<keyword evidence="4" id="KW-1185">Reference proteome</keyword>
<protein>
    <recommendedName>
        <fullName evidence="5">Muc19</fullName>
    </recommendedName>
</protein>
<reference evidence="3 4" key="1">
    <citation type="submission" date="2020-02" db="EMBL/GenBank/DDBJ databases">
        <title>Sequencing the genomes of 1000 actinobacteria strains.</title>
        <authorList>
            <person name="Klenk H.-P."/>
        </authorList>
    </citation>
    <scope>NUCLEOTIDE SEQUENCE [LARGE SCALE GENOMIC DNA]</scope>
    <source>
        <strain evidence="3 4">DSM 19609</strain>
    </source>
</reference>
<evidence type="ECO:0000256" key="2">
    <source>
        <dbReference type="SAM" id="Phobius"/>
    </source>
</evidence>
<gene>
    <name evidence="3" type="ORF">FB473_000234</name>
</gene>
<keyword evidence="2" id="KW-0472">Membrane</keyword>
<evidence type="ECO:0000313" key="3">
    <source>
        <dbReference type="EMBL" id="NIH55589.1"/>
    </source>
</evidence>
<organism evidence="3 4">
    <name type="scientific">Brooklawnia cerclae</name>
    <dbReference type="NCBI Taxonomy" id="349934"/>
    <lineage>
        <taxon>Bacteria</taxon>
        <taxon>Bacillati</taxon>
        <taxon>Actinomycetota</taxon>
        <taxon>Actinomycetes</taxon>
        <taxon>Propionibacteriales</taxon>
        <taxon>Propionibacteriaceae</taxon>
        <taxon>Brooklawnia</taxon>
    </lineage>
</organism>
<feature type="compositionally biased region" description="Low complexity" evidence="1">
    <location>
        <begin position="73"/>
        <end position="103"/>
    </location>
</feature>
<accession>A0ABX0SCE0</accession>
<keyword evidence="2" id="KW-0812">Transmembrane</keyword>
<evidence type="ECO:0000313" key="4">
    <source>
        <dbReference type="Proteomes" id="UP000749311"/>
    </source>
</evidence>
<evidence type="ECO:0008006" key="5">
    <source>
        <dbReference type="Google" id="ProtNLM"/>
    </source>
</evidence>
<evidence type="ECO:0000256" key="1">
    <source>
        <dbReference type="SAM" id="MobiDB-lite"/>
    </source>
</evidence>
<dbReference type="EMBL" id="JAAMOZ010000001">
    <property type="protein sequence ID" value="NIH55589.1"/>
    <property type="molecule type" value="Genomic_DNA"/>
</dbReference>
<proteinExistence type="predicted"/>
<feature type="transmembrane region" description="Helical" evidence="2">
    <location>
        <begin position="20"/>
        <end position="38"/>
    </location>
</feature>
<name>A0ABX0SCE0_9ACTN</name>
<sequence>MQGWLDPIGPLPASAYWTRRVLVGVLVVALAVLVGVGVSRLRGDRAVVGTPTTSNSVSADASVPVTAVDETAVSESEPVPPASEETTPQEPAAAESEAESTPAEPVVAACEPAALTVRVDGQSPVRSGEPVALSVVLTTSEEHCTVDLAATDAQLVVASGADHIWATGDCPDWHPQGTLDVLKDQEVPFEVTWPVQRASGCELASTALGAGTYVATASVGSASGRFVMQVQAA</sequence>
<keyword evidence="2" id="KW-1133">Transmembrane helix</keyword>
<feature type="region of interest" description="Disordered" evidence="1">
    <location>
        <begin position="69"/>
        <end position="103"/>
    </location>
</feature>
<dbReference type="Proteomes" id="UP000749311">
    <property type="component" value="Unassembled WGS sequence"/>
</dbReference>